<feature type="compositionally biased region" description="Basic residues" evidence="1">
    <location>
        <begin position="75"/>
        <end position="99"/>
    </location>
</feature>
<protein>
    <submittedName>
        <fullName evidence="2">Uncharacterized protein</fullName>
    </submittedName>
</protein>
<comment type="caution">
    <text evidence="2">The sequence shown here is derived from an EMBL/GenBank/DDBJ whole genome shotgun (WGS) entry which is preliminary data.</text>
</comment>
<proteinExistence type="predicted"/>
<dbReference type="Proteomes" id="UP000587586">
    <property type="component" value="Unassembled WGS sequence"/>
</dbReference>
<keyword evidence="3" id="KW-1185">Reference proteome</keyword>
<dbReference type="EMBL" id="BLXZ01000003">
    <property type="protein sequence ID" value="GFO68006.1"/>
    <property type="molecule type" value="Genomic_DNA"/>
</dbReference>
<feature type="region of interest" description="Disordered" evidence="1">
    <location>
        <begin position="64"/>
        <end position="117"/>
    </location>
</feature>
<evidence type="ECO:0000313" key="2">
    <source>
        <dbReference type="EMBL" id="GFO68006.1"/>
    </source>
</evidence>
<reference evidence="3" key="1">
    <citation type="submission" date="2020-06" db="EMBL/GenBank/DDBJ databases">
        <title>Draft genomic sequecing of Geomonas sp. Red745.</title>
        <authorList>
            <person name="Itoh H."/>
            <person name="Xu Z.X."/>
            <person name="Ushijima N."/>
            <person name="Masuda Y."/>
            <person name="Shiratori Y."/>
            <person name="Senoo K."/>
        </authorList>
    </citation>
    <scope>NUCLEOTIDE SEQUENCE [LARGE SCALE GENOMIC DNA]</scope>
    <source>
        <strain evidence="3">Red745</strain>
    </source>
</reference>
<sequence>MRAARSVQAAPFNWFEAMATGSGKPKESQTGVVSMDAPAPLIALNSEARKETAKMREKWLRESIGRPSLKTEHLIHRKDAKGAKKPSATKRHKSHKRKNTFQTGSALTVDAAGRTGY</sequence>
<name>A0A6V8N623_9BACT</name>
<dbReference type="AlphaFoldDB" id="A0A6V8N623"/>
<feature type="compositionally biased region" description="Basic and acidic residues" evidence="1">
    <location>
        <begin position="64"/>
        <end position="74"/>
    </location>
</feature>
<evidence type="ECO:0000313" key="3">
    <source>
        <dbReference type="Proteomes" id="UP000587586"/>
    </source>
</evidence>
<evidence type="ECO:0000256" key="1">
    <source>
        <dbReference type="SAM" id="MobiDB-lite"/>
    </source>
</evidence>
<accession>A0A6V8N623</accession>
<organism evidence="2 3">
    <name type="scientific">Geomonas limicola</name>
    <dbReference type="NCBI Taxonomy" id="2740186"/>
    <lineage>
        <taxon>Bacteria</taxon>
        <taxon>Pseudomonadati</taxon>
        <taxon>Thermodesulfobacteriota</taxon>
        <taxon>Desulfuromonadia</taxon>
        <taxon>Geobacterales</taxon>
        <taxon>Geobacteraceae</taxon>
        <taxon>Geomonas</taxon>
    </lineage>
</organism>
<gene>
    <name evidence="2" type="ORF">GMLC_15850</name>
</gene>